<dbReference type="AlphaFoldDB" id="A0A223HZ10"/>
<evidence type="ECO:0000313" key="3">
    <source>
        <dbReference type="EMBL" id="AST58015.1"/>
    </source>
</evidence>
<evidence type="ECO:0000313" key="4">
    <source>
        <dbReference type="Proteomes" id="UP000214975"/>
    </source>
</evidence>
<dbReference type="EMBL" id="CP016893">
    <property type="protein sequence ID" value="AST57716.1"/>
    <property type="molecule type" value="Genomic_DNA"/>
</dbReference>
<dbReference type="RefSeq" id="WP_094397362.1">
    <property type="nucleotide sequence ID" value="NZ_CP016893.1"/>
</dbReference>
<gene>
    <name evidence="2" type="primary">sec</name>
    <name evidence="2" type="ORF">Thert_01716</name>
    <name evidence="3" type="ORF">Thert_02072</name>
</gene>
<dbReference type="SMART" id="SM00382">
    <property type="entry name" value="AAA"/>
    <property type="match status" value="1"/>
</dbReference>
<dbReference type="PANTHER" id="PTHR35894">
    <property type="entry name" value="GENERAL SECRETION PATHWAY PROTEIN A-RELATED"/>
    <property type="match status" value="1"/>
</dbReference>
<feature type="domain" description="AAA+ ATPase" evidence="1">
    <location>
        <begin position="41"/>
        <end position="187"/>
    </location>
</feature>
<sequence>MFNVYYGLTFNPFSKDCDVKYHYKSQDYIQAMSRLEFLKDKKGFGLITGDPGSGKSYTLKCFVNSLNPNMYKVVYIPISTLTVMDFYRYLSDGLGLIPKHRKCDMFCQIQDVILSYHSKNITPVIIVDEAQFISNSILDDLRIIFNFDMDTKNYALLILSGQTQLIIQLNRQAHEALRQRIILNYSFKGLNKDETKEYITSRLRCAGCNETIFTDDAIELIYSSTNGYLRKINLLAEMSMILGAKESQKTINGELVFRAQSDINITE</sequence>
<evidence type="ECO:0000259" key="1">
    <source>
        <dbReference type="SMART" id="SM00382"/>
    </source>
</evidence>
<dbReference type="Proteomes" id="UP000214975">
    <property type="component" value="Chromosome"/>
</dbReference>
<accession>A0A223HZ10</accession>
<dbReference type="InterPro" id="IPR052026">
    <property type="entry name" value="ExeA_AAA_ATPase_DNA-bind"/>
</dbReference>
<protein>
    <submittedName>
        <fullName evidence="2">General secretion pathway protein A</fullName>
    </submittedName>
</protein>
<proteinExistence type="predicted"/>
<dbReference type="InterPro" id="IPR049945">
    <property type="entry name" value="AAA_22"/>
</dbReference>
<evidence type="ECO:0000313" key="2">
    <source>
        <dbReference type="EMBL" id="AST57716.1"/>
    </source>
</evidence>
<dbReference type="PANTHER" id="PTHR35894:SF1">
    <property type="entry name" value="PHOSPHORIBULOKINASE _ URIDINE KINASE FAMILY"/>
    <property type="match status" value="1"/>
</dbReference>
<name>A0A223HZ10_THETR</name>
<organism evidence="2 4">
    <name type="scientific">Thermoanaerobacterium thermosaccharolyticum</name>
    <name type="common">Clostridium thermosaccharolyticum</name>
    <dbReference type="NCBI Taxonomy" id="1517"/>
    <lineage>
        <taxon>Bacteria</taxon>
        <taxon>Bacillati</taxon>
        <taxon>Bacillota</taxon>
        <taxon>Clostridia</taxon>
        <taxon>Thermoanaerobacterales</taxon>
        <taxon>Thermoanaerobacteraceae</taxon>
        <taxon>Thermoanaerobacterium</taxon>
    </lineage>
</organism>
<dbReference type="Gene3D" id="3.40.50.300">
    <property type="entry name" value="P-loop containing nucleotide triphosphate hydrolases"/>
    <property type="match status" value="1"/>
</dbReference>
<dbReference type="InterPro" id="IPR003593">
    <property type="entry name" value="AAA+_ATPase"/>
</dbReference>
<dbReference type="EMBL" id="CP016893">
    <property type="protein sequence ID" value="AST58015.1"/>
    <property type="molecule type" value="Genomic_DNA"/>
</dbReference>
<dbReference type="Pfam" id="PF13401">
    <property type="entry name" value="AAA_22"/>
    <property type="match status" value="1"/>
</dbReference>
<reference evidence="2 4" key="1">
    <citation type="submission" date="2016-08" db="EMBL/GenBank/DDBJ databases">
        <title>A novel genetic cassette of butanologenic Thermoanaerobacterium thermosaccharolyticum that directly convert cellulose to butanol.</title>
        <authorList>
            <person name="Li T."/>
            <person name="He J."/>
        </authorList>
    </citation>
    <scope>NUCLEOTIDE SEQUENCE [LARGE SCALE GENOMIC DNA]</scope>
    <source>
        <strain evidence="2 4">TG57</strain>
    </source>
</reference>
<dbReference type="GO" id="GO:0016887">
    <property type="term" value="F:ATP hydrolysis activity"/>
    <property type="evidence" value="ECO:0007669"/>
    <property type="project" value="InterPro"/>
</dbReference>
<dbReference type="SUPFAM" id="SSF52540">
    <property type="entry name" value="P-loop containing nucleoside triphosphate hydrolases"/>
    <property type="match status" value="1"/>
</dbReference>
<dbReference type="InterPro" id="IPR027417">
    <property type="entry name" value="P-loop_NTPase"/>
</dbReference>